<dbReference type="InterPro" id="IPR002669">
    <property type="entry name" value="UreD"/>
</dbReference>
<reference evidence="5" key="1">
    <citation type="submission" date="2018-02" db="EMBL/GenBank/DDBJ databases">
        <title>The complete genome of bacterial strain SGAirxxxx.</title>
        <authorList>
            <person name="Schuster S.C."/>
        </authorList>
    </citation>
    <scope>NUCLEOTIDE SEQUENCE [LARGE SCALE GENOMIC DNA]</scope>
    <source>
        <strain evidence="5">SGAir0734</strain>
    </source>
</reference>
<dbReference type="HAMAP" id="MF_01384">
    <property type="entry name" value="UreD"/>
    <property type="match status" value="1"/>
</dbReference>
<dbReference type="PANTHER" id="PTHR33643:SF1">
    <property type="entry name" value="UREASE ACCESSORY PROTEIN D"/>
    <property type="match status" value="1"/>
</dbReference>
<dbReference type="Proteomes" id="UP000246996">
    <property type="component" value="Chromosome"/>
</dbReference>
<evidence type="ECO:0000313" key="5">
    <source>
        <dbReference type="Proteomes" id="UP000246996"/>
    </source>
</evidence>
<protein>
    <recommendedName>
        <fullName evidence="3">Urease accessory protein UreD</fullName>
    </recommendedName>
</protein>
<name>A0A2Z3ND75_GEOTH</name>
<dbReference type="AlphaFoldDB" id="A0A2Z3ND75"/>
<dbReference type="EMBL" id="CP027303">
    <property type="protein sequence ID" value="AWO75853.1"/>
    <property type="molecule type" value="Genomic_DNA"/>
</dbReference>
<sequence length="271" mass="31045">MSWTGRLRCTAVVKNGRTVILDNYSEGALKLMRPVYLDPAHPTLYLVHVGGGYVDGDSYDMEIFLEPSARLMVTTQSAAKIYKTPSTPVRQYTRLSLGEQSVLEYFPDPTIAYEHARFYQETTVYITPSSTFVYGEIITPGWSESGELFRYDWIRSKLKVYQDEVLVLFDHLYLDSRQHLMSMLQLGGYTHVGSFVALSPFITKEVLEQFNQLMEEMPQEVRCGFSAAAVPGFSVRILAYETSAIEAIFQRVQQFIRQQCGEEALVCWRKY</sequence>
<accession>A0A2Z3ND75</accession>
<keyword evidence="3" id="KW-0963">Cytoplasm</keyword>
<comment type="subunit">
    <text evidence="3">UreD, UreF and UreG form a complex that acts as a GTP-hydrolysis-dependent molecular chaperone, activating the urease apoprotein by helping to assemble the nickel containing metallocenter of UreC. The UreE protein probably delivers the nickel.</text>
</comment>
<proteinExistence type="inferred from homology"/>
<keyword evidence="3" id="KW-0996">Nickel insertion</keyword>
<comment type="function">
    <text evidence="3">Required for maturation of urease via the functional incorporation of the urease nickel metallocenter.</text>
</comment>
<dbReference type="GO" id="GO:0016151">
    <property type="term" value="F:nickel cation binding"/>
    <property type="evidence" value="ECO:0007669"/>
    <property type="project" value="UniProtKB-UniRule"/>
</dbReference>
<evidence type="ECO:0000256" key="1">
    <source>
        <dbReference type="ARBA" id="ARBA00007177"/>
    </source>
</evidence>
<dbReference type="PANTHER" id="PTHR33643">
    <property type="entry name" value="UREASE ACCESSORY PROTEIN D"/>
    <property type="match status" value="1"/>
</dbReference>
<dbReference type="GO" id="GO:0005737">
    <property type="term" value="C:cytoplasm"/>
    <property type="evidence" value="ECO:0007669"/>
    <property type="project" value="UniProtKB-SubCell"/>
</dbReference>
<evidence type="ECO:0000313" key="4">
    <source>
        <dbReference type="EMBL" id="AWO75853.1"/>
    </source>
</evidence>
<dbReference type="Pfam" id="PF01774">
    <property type="entry name" value="UreD"/>
    <property type="match status" value="1"/>
</dbReference>
<comment type="similarity">
    <text evidence="1 3">Belongs to the UreD family.</text>
</comment>
<gene>
    <name evidence="3" type="primary">ureD</name>
    <name evidence="4" type="ORF">C1N76_15925</name>
</gene>
<comment type="subcellular location">
    <subcellularLocation>
        <location evidence="3">Cytoplasm</location>
    </subcellularLocation>
</comment>
<dbReference type="RefSeq" id="WP_047757947.1">
    <property type="nucleotide sequence ID" value="NZ_CP027303.2"/>
</dbReference>
<keyword evidence="2 3" id="KW-0143">Chaperone</keyword>
<evidence type="ECO:0000256" key="3">
    <source>
        <dbReference type="HAMAP-Rule" id="MF_01384"/>
    </source>
</evidence>
<evidence type="ECO:0000256" key="2">
    <source>
        <dbReference type="ARBA" id="ARBA00023186"/>
    </source>
</evidence>
<organism evidence="4 5">
    <name type="scientific">Geobacillus thermoleovorans</name>
    <name type="common">Bacillus thermoleovorans</name>
    <dbReference type="NCBI Taxonomy" id="33941"/>
    <lineage>
        <taxon>Bacteria</taxon>
        <taxon>Bacillati</taxon>
        <taxon>Bacillota</taxon>
        <taxon>Bacilli</taxon>
        <taxon>Bacillales</taxon>
        <taxon>Anoxybacillaceae</taxon>
        <taxon>Geobacillus</taxon>
        <taxon>Geobacillus thermoleovorans group</taxon>
    </lineage>
</organism>